<dbReference type="NCBIfam" id="TIGR03573">
    <property type="entry name" value="WbuX"/>
    <property type="match status" value="1"/>
</dbReference>
<accession>A0A9D1FK17</accession>
<evidence type="ECO:0000313" key="1">
    <source>
        <dbReference type="EMBL" id="HIS74640.1"/>
    </source>
</evidence>
<comment type="caution">
    <text evidence="1">The sequence shown here is derived from an EMBL/GenBank/DDBJ whole genome shotgun (WGS) entry which is preliminary data.</text>
</comment>
<dbReference type="InterPro" id="IPR014729">
    <property type="entry name" value="Rossmann-like_a/b/a_fold"/>
</dbReference>
<dbReference type="SUPFAM" id="SSF52402">
    <property type="entry name" value="Adenine nucleotide alpha hydrolases-like"/>
    <property type="match status" value="1"/>
</dbReference>
<gene>
    <name evidence="1" type="ORF">IAA86_06440</name>
</gene>
<proteinExistence type="predicted"/>
<dbReference type="AlphaFoldDB" id="A0A9D1FK17"/>
<sequence length="367" mass="42594">MKYCKRCMQMDTRYGLKLDENQICGGCHYQDSLEKIDWNERKKELDEIINTAIKKAKENSSIYDCCIGVSGGKDSTLIAGYIKENYDANVLLINCAPDHPTKYGEYNVRNLQEMGYDMIQIKADPITTKKLAKYSFEEYGNVCRPYEHLVQATVARIALNFKIPLIIMGENGALVWGTSYQKADDDWFGMVNTNTNQGILEAKIWEIEGVDKRKLNLYRFPSLDEIRKADIRAIFLQYYIKQYGPVYNADFSVARGMKGRYDDKPEDIGRYRIFSSIDEDLMMVNEMLKYLKNGFGRASDDVVDDLRNNRITWDEGVKLIEKFDGLCGQKYIKYCCEYLEISEEYFWQIVDKHVNKKLFKRNTSGSG</sequence>
<reference evidence="1" key="2">
    <citation type="journal article" date="2021" name="PeerJ">
        <title>Extensive microbial diversity within the chicken gut microbiome revealed by metagenomics and culture.</title>
        <authorList>
            <person name="Gilroy R."/>
            <person name="Ravi A."/>
            <person name="Getino M."/>
            <person name="Pursley I."/>
            <person name="Horton D.L."/>
            <person name="Alikhan N.F."/>
            <person name="Baker D."/>
            <person name="Gharbi K."/>
            <person name="Hall N."/>
            <person name="Watson M."/>
            <person name="Adriaenssens E.M."/>
            <person name="Foster-Nyarko E."/>
            <person name="Jarju S."/>
            <person name="Secka A."/>
            <person name="Antonio M."/>
            <person name="Oren A."/>
            <person name="Chaudhuri R.R."/>
            <person name="La Ragione R."/>
            <person name="Hildebrand F."/>
            <person name="Pallen M.J."/>
        </authorList>
    </citation>
    <scope>NUCLEOTIDE SEQUENCE</scope>
    <source>
        <strain evidence="1">CHK152-2871</strain>
    </source>
</reference>
<organism evidence="1 2">
    <name type="scientific">Candidatus Galligastranaerophilus intestinavium</name>
    <dbReference type="NCBI Taxonomy" id="2840836"/>
    <lineage>
        <taxon>Bacteria</taxon>
        <taxon>Candidatus Galligastranaerophilus</taxon>
    </lineage>
</organism>
<name>A0A9D1FK17_9BACT</name>
<dbReference type="Proteomes" id="UP000886865">
    <property type="component" value="Unassembled WGS sequence"/>
</dbReference>
<protein>
    <submittedName>
        <fullName evidence="1">N-acetyl sugar amidotransferase</fullName>
    </submittedName>
</protein>
<evidence type="ECO:0000313" key="2">
    <source>
        <dbReference type="Proteomes" id="UP000886865"/>
    </source>
</evidence>
<dbReference type="InterPro" id="IPR020022">
    <property type="entry name" value="N-acetyl_sugar_amidoTrfase"/>
</dbReference>
<dbReference type="EMBL" id="DVJQ01000052">
    <property type="protein sequence ID" value="HIS74640.1"/>
    <property type="molecule type" value="Genomic_DNA"/>
</dbReference>
<feature type="non-terminal residue" evidence="1">
    <location>
        <position position="367"/>
    </location>
</feature>
<reference evidence="1" key="1">
    <citation type="submission" date="2020-10" db="EMBL/GenBank/DDBJ databases">
        <authorList>
            <person name="Gilroy R."/>
        </authorList>
    </citation>
    <scope>NUCLEOTIDE SEQUENCE</scope>
    <source>
        <strain evidence="1">CHK152-2871</strain>
    </source>
</reference>
<dbReference type="Gene3D" id="3.40.50.620">
    <property type="entry name" value="HUPs"/>
    <property type="match status" value="1"/>
</dbReference>